<dbReference type="EMBL" id="JAFHKR010000038">
    <property type="protein sequence ID" value="MBN3554144.1"/>
    <property type="molecule type" value="Genomic_DNA"/>
</dbReference>
<dbReference type="SUPFAM" id="SSF53448">
    <property type="entry name" value="Nucleotide-diphospho-sugar transferases"/>
    <property type="match status" value="1"/>
</dbReference>
<evidence type="ECO:0000313" key="2">
    <source>
        <dbReference type="EMBL" id="MBN3554144.1"/>
    </source>
</evidence>
<dbReference type="PANTHER" id="PTHR43685:SF2">
    <property type="entry name" value="GLYCOSYLTRANSFERASE 2-LIKE DOMAIN-CONTAINING PROTEIN"/>
    <property type="match status" value="1"/>
</dbReference>
<dbReference type="CDD" id="cd00761">
    <property type="entry name" value="Glyco_tranf_GTA_type"/>
    <property type="match status" value="1"/>
</dbReference>
<comment type="caution">
    <text evidence="2">The sequence shown here is derived from an EMBL/GenBank/DDBJ whole genome shotgun (WGS) entry which is preliminary data.</text>
</comment>
<sequence length="286" mass="32696">MKFSLIMATVGRENEVIAFLKSLKQQSYKDFELIIVDQNDTDFLRPIVEVYKEAFCIKHIRYSKKGLSLARNRGLQEAEGQIIAFPDDDCLYSNGLLLNVCRFFEKETKVDAISVAWHDAISGNRIKNFGKREGVINRLNIWTQVSSITLFIKHHVFHHIKGFDETLGVGPHSKWKGAEDKDFPLRLLDAGFTMHYVPHIIVYHPAPVLLTKDLTQQQKKELIRKTFIYSAAAGYVMKNHQYSLIIKLGTIAIGIAKTVLSILQFKPFLVRIRIASIIGRLHGFLN</sequence>
<organism evidence="2 3">
    <name type="scientific">Fictibacillus nanhaiensis</name>
    <dbReference type="NCBI Taxonomy" id="742169"/>
    <lineage>
        <taxon>Bacteria</taxon>
        <taxon>Bacillati</taxon>
        <taxon>Bacillota</taxon>
        <taxon>Bacilli</taxon>
        <taxon>Bacillales</taxon>
        <taxon>Fictibacillaceae</taxon>
        <taxon>Fictibacillus</taxon>
    </lineage>
</organism>
<dbReference type="Pfam" id="PF00535">
    <property type="entry name" value="Glycos_transf_2"/>
    <property type="match status" value="1"/>
</dbReference>
<accession>A0ABS2ZQ66</accession>
<proteinExistence type="predicted"/>
<dbReference type="InterPro" id="IPR001173">
    <property type="entry name" value="Glyco_trans_2-like"/>
</dbReference>
<dbReference type="Proteomes" id="UP001296923">
    <property type="component" value="Unassembled WGS sequence"/>
</dbReference>
<keyword evidence="3" id="KW-1185">Reference proteome</keyword>
<dbReference type="InterPro" id="IPR050834">
    <property type="entry name" value="Glycosyltransf_2"/>
</dbReference>
<feature type="domain" description="Glycosyltransferase 2-like" evidence="1">
    <location>
        <begin position="4"/>
        <end position="116"/>
    </location>
</feature>
<name>A0ABS2ZQ66_9BACL</name>
<gene>
    <name evidence="2" type="ORF">JYA63_07715</name>
</gene>
<protein>
    <submittedName>
        <fullName evidence="2">Glycosyltransferase family 2 protein</fullName>
    </submittedName>
</protein>
<dbReference type="RefSeq" id="WP_205725193.1">
    <property type="nucleotide sequence ID" value="NZ_JAFHKR010000038.1"/>
</dbReference>
<dbReference type="InterPro" id="IPR029044">
    <property type="entry name" value="Nucleotide-diphossugar_trans"/>
</dbReference>
<evidence type="ECO:0000313" key="3">
    <source>
        <dbReference type="Proteomes" id="UP001296923"/>
    </source>
</evidence>
<dbReference type="Gene3D" id="3.90.550.10">
    <property type="entry name" value="Spore Coat Polysaccharide Biosynthesis Protein SpsA, Chain A"/>
    <property type="match status" value="1"/>
</dbReference>
<dbReference type="PANTHER" id="PTHR43685">
    <property type="entry name" value="GLYCOSYLTRANSFERASE"/>
    <property type="match status" value="1"/>
</dbReference>
<reference evidence="2 3" key="1">
    <citation type="submission" date="2021-01" db="EMBL/GenBank/DDBJ databases">
        <title>Genome Sequencing of Type Strains.</title>
        <authorList>
            <person name="Lemaire J.F."/>
            <person name="Inderbitzin P."/>
            <person name="Collins S.B."/>
            <person name="Wespe N."/>
            <person name="Knight-Connoni V."/>
        </authorList>
    </citation>
    <scope>NUCLEOTIDE SEQUENCE [LARGE SCALE GENOMIC DNA]</scope>
    <source>
        <strain evidence="2 3">DSM 23009</strain>
    </source>
</reference>
<evidence type="ECO:0000259" key="1">
    <source>
        <dbReference type="Pfam" id="PF00535"/>
    </source>
</evidence>